<dbReference type="InterPro" id="IPR021215">
    <property type="entry name" value="DUF2752"/>
</dbReference>
<feature type="transmembrane region" description="Helical" evidence="1">
    <location>
        <begin position="106"/>
        <end position="129"/>
    </location>
</feature>
<feature type="transmembrane region" description="Helical" evidence="1">
    <location>
        <begin position="81"/>
        <end position="99"/>
    </location>
</feature>
<dbReference type="Pfam" id="PF10825">
    <property type="entry name" value="DUF2752"/>
    <property type="match status" value="1"/>
</dbReference>
<gene>
    <name evidence="2" type="ORF">CNLFYP112_01490</name>
</gene>
<reference evidence="2" key="1">
    <citation type="submission" date="2019-11" db="EMBL/GenBank/DDBJ databases">
        <authorList>
            <person name="Feng L."/>
        </authorList>
    </citation>
    <scope>NUCLEOTIDE SEQUENCE</scope>
    <source>
        <strain evidence="2">CnexileLFYP112</strain>
    </source>
</reference>
<evidence type="ECO:0000256" key="1">
    <source>
        <dbReference type="SAM" id="Phobius"/>
    </source>
</evidence>
<keyword evidence="1" id="KW-0472">Membrane</keyword>
<protein>
    <recommendedName>
        <fullName evidence="3">DUF2752 domain-containing protein</fullName>
    </recommendedName>
</protein>
<dbReference type="EMBL" id="CACRTG010000008">
    <property type="protein sequence ID" value="VYS96872.1"/>
    <property type="molecule type" value="Genomic_DNA"/>
</dbReference>
<dbReference type="AlphaFoldDB" id="A0A6N2SV57"/>
<sequence>MKRSVKTILKEAAALLWQDIKNMRIAILLIAVYLGLNRIVFPVSCIWVAITGFPCPGCGLTRAGIALLRGEFKEAFQIHPFIYVIAALLVLFCVYRYILKRSQKVFVKYVLVVVIAMLCFYVYRMIFLFPGEPPMSYYRNNLLSTFFDKVLK</sequence>
<keyword evidence="1" id="KW-1133">Transmembrane helix</keyword>
<keyword evidence="1" id="KW-0812">Transmembrane</keyword>
<feature type="transmembrane region" description="Helical" evidence="1">
    <location>
        <begin position="25"/>
        <end position="50"/>
    </location>
</feature>
<evidence type="ECO:0008006" key="3">
    <source>
        <dbReference type="Google" id="ProtNLM"/>
    </source>
</evidence>
<name>A0A6N2SV57_9FIRM</name>
<proteinExistence type="predicted"/>
<evidence type="ECO:0000313" key="2">
    <source>
        <dbReference type="EMBL" id="VYS96872.1"/>
    </source>
</evidence>
<organism evidence="2">
    <name type="scientific">[Clostridium] nexile</name>
    <dbReference type="NCBI Taxonomy" id="29361"/>
    <lineage>
        <taxon>Bacteria</taxon>
        <taxon>Bacillati</taxon>
        <taxon>Bacillota</taxon>
        <taxon>Clostridia</taxon>
        <taxon>Lachnospirales</taxon>
        <taxon>Lachnospiraceae</taxon>
        <taxon>Tyzzerella</taxon>
    </lineage>
</organism>
<accession>A0A6N2SV57</accession>